<evidence type="ECO:0000313" key="2">
    <source>
        <dbReference type="EMBL" id="CAG8643981.1"/>
    </source>
</evidence>
<feature type="region of interest" description="Disordered" evidence="1">
    <location>
        <begin position="22"/>
        <end position="41"/>
    </location>
</feature>
<evidence type="ECO:0000313" key="3">
    <source>
        <dbReference type="Proteomes" id="UP000789739"/>
    </source>
</evidence>
<dbReference type="Proteomes" id="UP000789739">
    <property type="component" value="Unassembled WGS sequence"/>
</dbReference>
<sequence>YKYDDFKRYKLELKQLKSQFLNETAKGPTPSTIPKTDPASDSVKSAISIKSQLDKTSDQLSLQNRQPFVSPEYPIIKRRRALINYDEHTQKLREQRLRHCLYLYQSTTDFVTEKNLDSKIELAFSTPRRPFMETLADLQLDVIDSGGVIDEREAKRRLDRLRDVLDGTTHGGKYFGLDAVSVWADSEDGQRVGEERISVDAVDGISIERVMKDGDENGGGDGEVRKSDINVNDSIIELEGVNDETKYLELVDMNLREDSDENEKSTSVANDLR</sequence>
<protein>
    <submittedName>
        <fullName evidence="2">5179_t:CDS:1</fullName>
    </submittedName>
</protein>
<feature type="non-terminal residue" evidence="2">
    <location>
        <position position="1"/>
    </location>
</feature>
<name>A0A9N9DQ76_9GLOM</name>
<comment type="caution">
    <text evidence="2">The sequence shown here is derived from an EMBL/GenBank/DDBJ whole genome shotgun (WGS) entry which is preliminary data.</text>
</comment>
<gene>
    <name evidence="2" type="ORF">PBRASI_LOCUS9929</name>
</gene>
<evidence type="ECO:0000256" key="1">
    <source>
        <dbReference type="SAM" id="MobiDB-lite"/>
    </source>
</evidence>
<dbReference type="EMBL" id="CAJVPI010002470">
    <property type="protein sequence ID" value="CAG8643981.1"/>
    <property type="molecule type" value="Genomic_DNA"/>
</dbReference>
<accession>A0A9N9DQ76</accession>
<organism evidence="2 3">
    <name type="scientific">Paraglomus brasilianum</name>
    <dbReference type="NCBI Taxonomy" id="144538"/>
    <lineage>
        <taxon>Eukaryota</taxon>
        <taxon>Fungi</taxon>
        <taxon>Fungi incertae sedis</taxon>
        <taxon>Mucoromycota</taxon>
        <taxon>Glomeromycotina</taxon>
        <taxon>Glomeromycetes</taxon>
        <taxon>Paraglomerales</taxon>
        <taxon>Paraglomeraceae</taxon>
        <taxon>Paraglomus</taxon>
    </lineage>
</organism>
<reference evidence="2" key="1">
    <citation type="submission" date="2021-06" db="EMBL/GenBank/DDBJ databases">
        <authorList>
            <person name="Kallberg Y."/>
            <person name="Tangrot J."/>
            <person name="Rosling A."/>
        </authorList>
    </citation>
    <scope>NUCLEOTIDE SEQUENCE</scope>
    <source>
        <strain evidence="2">BR232B</strain>
    </source>
</reference>
<dbReference type="AlphaFoldDB" id="A0A9N9DQ76"/>
<dbReference type="OrthoDB" id="5597211at2759"/>
<keyword evidence="3" id="KW-1185">Reference proteome</keyword>
<proteinExistence type="predicted"/>